<comment type="caution">
    <text evidence="18">The sequence shown here is derived from an EMBL/GenBank/DDBJ whole genome shotgun (WGS) entry which is preliminary data.</text>
</comment>
<keyword evidence="5" id="KW-0645">Protease</keyword>
<dbReference type="EMBL" id="QWDD01000001">
    <property type="protein sequence ID" value="RNJ51155.1"/>
    <property type="molecule type" value="Genomic_DNA"/>
</dbReference>
<evidence type="ECO:0000259" key="17">
    <source>
        <dbReference type="Pfam" id="PF00912"/>
    </source>
</evidence>
<dbReference type="RefSeq" id="WP_123177033.1">
    <property type="nucleotide sequence ID" value="NZ_QWDD01000001.1"/>
</dbReference>
<evidence type="ECO:0000256" key="2">
    <source>
        <dbReference type="ARBA" id="ARBA00007090"/>
    </source>
</evidence>
<evidence type="ECO:0000256" key="6">
    <source>
        <dbReference type="ARBA" id="ARBA00022676"/>
    </source>
</evidence>
<organism evidence="18 19">
    <name type="scientific">Methylocystis hirsuta</name>
    <dbReference type="NCBI Taxonomy" id="369798"/>
    <lineage>
        <taxon>Bacteria</taxon>
        <taxon>Pseudomonadati</taxon>
        <taxon>Pseudomonadota</taxon>
        <taxon>Alphaproteobacteria</taxon>
        <taxon>Hyphomicrobiales</taxon>
        <taxon>Methylocystaceae</taxon>
        <taxon>Methylocystis</taxon>
    </lineage>
</organism>
<comment type="pathway">
    <text evidence="1">Cell wall biogenesis; peptidoglycan biosynthesis.</text>
</comment>
<evidence type="ECO:0000256" key="10">
    <source>
        <dbReference type="ARBA" id="ARBA00022984"/>
    </source>
</evidence>
<dbReference type="SUPFAM" id="SSF53955">
    <property type="entry name" value="Lysozyme-like"/>
    <property type="match status" value="1"/>
</dbReference>
<evidence type="ECO:0000256" key="12">
    <source>
        <dbReference type="ARBA" id="ARBA00023316"/>
    </source>
</evidence>
<evidence type="ECO:0000256" key="15">
    <source>
        <dbReference type="SAM" id="MobiDB-lite"/>
    </source>
</evidence>
<name>A0A3M9XTG7_9HYPH</name>
<evidence type="ECO:0000256" key="13">
    <source>
        <dbReference type="ARBA" id="ARBA00034000"/>
    </source>
</evidence>
<dbReference type="GO" id="GO:0071555">
    <property type="term" value="P:cell wall organization"/>
    <property type="evidence" value="ECO:0007669"/>
    <property type="project" value="UniProtKB-KW"/>
</dbReference>
<dbReference type="GO" id="GO:0008360">
    <property type="term" value="P:regulation of cell shape"/>
    <property type="evidence" value="ECO:0007669"/>
    <property type="project" value="UniProtKB-KW"/>
</dbReference>
<proteinExistence type="inferred from homology"/>
<dbReference type="PANTHER" id="PTHR32282:SF33">
    <property type="entry name" value="PEPTIDOGLYCAN GLYCOSYLTRANSFERASE"/>
    <property type="match status" value="1"/>
</dbReference>
<dbReference type="GO" id="GO:0009002">
    <property type="term" value="F:serine-type D-Ala-D-Ala carboxypeptidase activity"/>
    <property type="evidence" value="ECO:0007669"/>
    <property type="project" value="UniProtKB-EC"/>
</dbReference>
<dbReference type="Gene3D" id="3.40.710.10">
    <property type="entry name" value="DD-peptidase/beta-lactamase superfamily"/>
    <property type="match status" value="1"/>
</dbReference>
<evidence type="ECO:0000259" key="16">
    <source>
        <dbReference type="Pfam" id="PF00905"/>
    </source>
</evidence>
<keyword evidence="10" id="KW-0573">Peptidoglycan synthesis</keyword>
<feature type="region of interest" description="Disordered" evidence="15">
    <location>
        <begin position="711"/>
        <end position="745"/>
    </location>
</feature>
<keyword evidence="4" id="KW-0121">Carboxypeptidase</keyword>
<keyword evidence="11" id="KW-0511">Multifunctional enzyme</keyword>
<dbReference type="GO" id="GO:0008658">
    <property type="term" value="F:penicillin binding"/>
    <property type="evidence" value="ECO:0007669"/>
    <property type="project" value="InterPro"/>
</dbReference>
<evidence type="ECO:0000256" key="14">
    <source>
        <dbReference type="ARBA" id="ARBA00049902"/>
    </source>
</evidence>
<evidence type="ECO:0000313" key="18">
    <source>
        <dbReference type="EMBL" id="RNJ51155.1"/>
    </source>
</evidence>
<dbReference type="InterPro" id="IPR023346">
    <property type="entry name" value="Lysozyme-like_dom_sf"/>
</dbReference>
<protein>
    <submittedName>
        <fullName evidence="18">PBP1A family penicillin-binding protein</fullName>
    </submittedName>
</protein>
<keyword evidence="9" id="KW-0133">Cell shape</keyword>
<evidence type="ECO:0000256" key="4">
    <source>
        <dbReference type="ARBA" id="ARBA00022645"/>
    </source>
</evidence>
<dbReference type="GO" id="GO:0009252">
    <property type="term" value="P:peptidoglycan biosynthetic process"/>
    <property type="evidence" value="ECO:0007669"/>
    <property type="project" value="UniProtKB-UniPathway"/>
</dbReference>
<evidence type="ECO:0000256" key="5">
    <source>
        <dbReference type="ARBA" id="ARBA00022670"/>
    </source>
</evidence>
<comment type="catalytic activity">
    <reaction evidence="13">
        <text>Preferential cleavage: (Ac)2-L-Lys-D-Ala-|-D-Ala. Also transpeptidation of peptidyl-alanyl moieties that are N-acyl substituents of D-alanine.</text>
        <dbReference type="EC" id="3.4.16.4"/>
    </reaction>
</comment>
<comment type="catalytic activity">
    <reaction evidence="14">
        <text>[GlcNAc-(1-&gt;4)-Mur2Ac(oyl-L-Ala-gamma-D-Glu-L-Lys-D-Ala-D-Ala)](n)-di-trans,octa-cis-undecaprenyl diphosphate + beta-D-GlcNAc-(1-&gt;4)-Mur2Ac(oyl-L-Ala-gamma-D-Glu-L-Lys-D-Ala-D-Ala)-di-trans,octa-cis-undecaprenyl diphosphate = [GlcNAc-(1-&gt;4)-Mur2Ac(oyl-L-Ala-gamma-D-Glu-L-Lys-D-Ala-D-Ala)](n+1)-di-trans,octa-cis-undecaprenyl diphosphate + di-trans,octa-cis-undecaprenyl diphosphate + H(+)</text>
        <dbReference type="Rhea" id="RHEA:23708"/>
        <dbReference type="Rhea" id="RHEA-COMP:9602"/>
        <dbReference type="Rhea" id="RHEA-COMP:9603"/>
        <dbReference type="ChEBI" id="CHEBI:15378"/>
        <dbReference type="ChEBI" id="CHEBI:58405"/>
        <dbReference type="ChEBI" id="CHEBI:60033"/>
        <dbReference type="ChEBI" id="CHEBI:78435"/>
        <dbReference type="EC" id="2.4.99.28"/>
    </reaction>
</comment>
<dbReference type="UniPathway" id="UPA00219"/>
<feature type="domain" description="Penicillin-binding protein transpeptidase" evidence="16">
    <location>
        <begin position="373"/>
        <end position="614"/>
    </location>
</feature>
<keyword evidence="8" id="KW-0378">Hydrolase</keyword>
<evidence type="ECO:0000256" key="8">
    <source>
        <dbReference type="ARBA" id="ARBA00022801"/>
    </source>
</evidence>
<dbReference type="GO" id="GO:0030288">
    <property type="term" value="C:outer membrane-bounded periplasmic space"/>
    <property type="evidence" value="ECO:0007669"/>
    <property type="project" value="TreeGrafter"/>
</dbReference>
<dbReference type="InterPro" id="IPR012338">
    <property type="entry name" value="Beta-lactam/transpept-like"/>
</dbReference>
<dbReference type="InterPro" id="IPR001264">
    <property type="entry name" value="Glyco_trans_51"/>
</dbReference>
<dbReference type="GO" id="GO:0008955">
    <property type="term" value="F:peptidoglycan glycosyltransferase activity"/>
    <property type="evidence" value="ECO:0007669"/>
    <property type="project" value="UniProtKB-EC"/>
</dbReference>
<evidence type="ECO:0000256" key="9">
    <source>
        <dbReference type="ARBA" id="ARBA00022960"/>
    </source>
</evidence>
<dbReference type="Pfam" id="PF00905">
    <property type="entry name" value="Transpeptidase"/>
    <property type="match status" value="1"/>
</dbReference>
<dbReference type="Pfam" id="PF00912">
    <property type="entry name" value="Transgly"/>
    <property type="match status" value="1"/>
</dbReference>
<gene>
    <name evidence="18" type="ORF">D1O30_17670</name>
</gene>
<reference evidence="18 19" key="1">
    <citation type="submission" date="2018-08" db="EMBL/GenBank/DDBJ databases">
        <title>Genome sequence of Methylocystis hirsuta CSC1, a methanotroph able to accumulate PHAs.</title>
        <authorList>
            <person name="Bordel S."/>
            <person name="Rodriguez E."/>
            <person name="Gancedo J."/>
            <person name="Munoz R."/>
        </authorList>
    </citation>
    <scope>NUCLEOTIDE SEQUENCE [LARGE SCALE GENOMIC DNA]</scope>
    <source>
        <strain evidence="18 19">CSC1</strain>
    </source>
</reference>
<keyword evidence="6" id="KW-0328">Glycosyltransferase</keyword>
<evidence type="ECO:0000256" key="7">
    <source>
        <dbReference type="ARBA" id="ARBA00022679"/>
    </source>
</evidence>
<accession>A0A3M9XTG7</accession>
<dbReference type="AlphaFoldDB" id="A0A3M9XTG7"/>
<evidence type="ECO:0000256" key="3">
    <source>
        <dbReference type="ARBA" id="ARBA00007739"/>
    </source>
</evidence>
<dbReference type="Proteomes" id="UP000268623">
    <property type="component" value="Unassembled WGS sequence"/>
</dbReference>
<dbReference type="OrthoDB" id="9766909at2"/>
<comment type="similarity">
    <text evidence="2">In the C-terminal section; belongs to the transpeptidase family.</text>
</comment>
<keyword evidence="7" id="KW-0808">Transferase</keyword>
<dbReference type="PANTHER" id="PTHR32282">
    <property type="entry name" value="BINDING PROTEIN TRANSPEPTIDASE, PUTATIVE-RELATED"/>
    <property type="match status" value="1"/>
</dbReference>
<dbReference type="NCBIfam" id="TIGR02074">
    <property type="entry name" value="PBP_1a_fam"/>
    <property type="match status" value="1"/>
</dbReference>
<keyword evidence="12" id="KW-0961">Cell wall biogenesis/degradation</keyword>
<dbReference type="SUPFAM" id="SSF56601">
    <property type="entry name" value="beta-lactamase/transpeptidase-like"/>
    <property type="match status" value="1"/>
</dbReference>
<feature type="domain" description="Glycosyl transferase family 51" evidence="17">
    <location>
        <begin position="117"/>
        <end position="282"/>
    </location>
</feature>
<evidence type="ECO:0000313" key="19">
    <source>
        <dbReference type="Proteomes" id="UP000268623"/>
    </source>
</evidence>
<evidence type="ECO:0000256" key="11">
    <source>
        <dbReference type="ARBA" id="ARBA00023268"/>
    </source>
</evidence>
<keyword evidence="19" id="KW-1185">Reference proteome</keyword>
<dbReference type="InterPro" id="IPR050396">
    <property type="entry name" value="Glycosyltr_51/Transpeptidase"/>
</dbReference>
<comment type="similarity">
    <text evidence="3">In the N-terminal section; belongs to the glycosyltransferase 51 family.</text>
</comment>
<evidence type="ECO:0000256" key="1">
    <source>
        <dbReference type="ARBA" id="ARBA00004752"/>
    </source>
</evidence>
<dbReference type="FunFam" id="1.10.3810.10:FF:000001">
    <property type="entry name" value="Penicillin-binding protein 1A"/>
    <property type="match status" value="1"/>
</dbReference>
<dbReference type="InterPro" id="IPR001460">
    <property type="entry name" value="PCN-bd_Tpept"/>
</dbReference>
<dbReference type="Gene3D" id="1.10.3810.10">
    <property type="entry name" value="Biosynthetic peptidoglycan transglycosylase-like"/>
    <property type="match status" value="1"/>
</dbReference>
<dbReference type="InterPro" id="IPR036950">
    <property type="entry name" value="PBP_transglycosylase"/>
</dbReference>
<sequence length="745" mass="80662">MLERFQASAFAKRVRRILLAIDALVDSAMFQSGRRARELYEDFSTFMERFHVSGLARVGVELSCEALTLGLGAGIVAMALASSAFQMTSDENWLKQTDLAVTFLDRYGAEVGQRGIKHDDAVPLEQYPDHLIKAVLATEDRRFYEHFGIDVIGTLRALTVNARSSGVVQGGSSISQQLAKNLFLSNERTITRKINEAFLALWLEHHLTKREILKLYLDRVYMGGGAFGIQAAAEFYFGKSVKDVTLSEAAMLAGLFKAPTKYAPHVNLPAARARANDVLNNLVDAGFMTDSQIIAAQRSPATPIDRARETSPDWYLDYAYGEIRKFAQDGKLGDNRVLSVRTTLDSNVQKRAEDVIETNLREQGRSFHVKQSAAVVMEPDGAVRAIVGGRDYGASQFNRATDAARQPGSSFKPYVYLTALMTGRFKPTTIVTDRPTCIGNYCVHNYSGGYAGSMPLAMALAKSLNTVAIQLSQAIGKGDSRIGRAKIIETCRRLGITTPLEDTPSLPVGQSDVIPLEHSAAYGAFVNGGKKVTPYAAVEIRNRQGDLLYRHDRDAPPQAQAVPFDKVVELAGMMKKVVEEGTGRRAQLGEGIDVIGKTGTTNGYKDAWFCGYSGTMGGCVWYGNDDNAPMNNMTGGTLPAGTWHDIMAYAHQGATLKPIVGLRPDPKGATAAVNANVVKPLELGAPQRPATLSKGAMQALESLQMKIKAVGGDKQSGLEAPEPAASDVDRREAQRASGAADGVIR</sequence>
<dbReference type="GO" id="GO:0006508">
    <property type="term" value="P:proteolysis"/>
    <property type="evidence" value="ECO:0007669"/>
    <property type="project" value="UniProtKB-KW"/>
</dbReference>